<dbReference type="SUPFAM" id="SSF88659">
    <property type="entry name" value="Sigma3 and sigma4 domains of RNA polymerase sigma factors"/>
    <property type="match status" value="1"/>
</dbReference>
<dbReference type="AlphaFoldDB" id="A0A975K942"/>
<dbReference type="InterPro" id="IPR013249">
    <property type="entry name" value="RNA_pol_sigma70_r4_t2"/>
</dbReference>
<dbReference type="NCBIfam" id="TIGR02937">
    <property type="entry name" value="sigma70-ECF"/>
    <property type="match status" value="1"/>
</dbReference>
<protein>
    <submittedName>
        <fullName evidence="4">Sigma-70 family RNA polymerase sigma factor</fullName>
    </submittedName>
</protein>
<keyword evidence="5" id="KW-1185">Reference proteome</keyword>
<proteinExistence type="predicted"/>
<dbReference type="EMBL" id="CP073910">
    <property type="protein sequence ID" value="QUT07086.1"/>
    <property type="molecule type" value="Genomic_DNA"/>
</dbReference>
<dbReference type="InterPro" id="IPR014303">
    <property type="entry name" value="RNA_pol_sigma-70_ECF"/>
</dbReference>
<dbReference type="InterPro" id="IPR007627">
    <property type="entry name" value="RNA_pol_sigma70_r2"/>
</dbReference>
<sequence length="293" mass="32472">MLPAHAFETHRSHLLGVAYRMLGSLAEAEDIVQESWLRWERTEQDGIANPRAFLSRIVTNLCLDQMKSARARREEYVGPWLPDPVAEGVGPDVEAERADSLSVALLLALERLSPLERAAFLLHDIFDMDYPEVASQLGRSEASCRQLAARARAHVQTDKPRFRIAEDEGDRLVDAFLAASQSGETSAFASLLTDDVAFHGDGGGVKIAAMNIIKGADKVARFFLGIMHKSGDYPRRILWRGRINGLPGYVSMERGDTLQSTAFDIEDGRIKAIYIIRNPHKLRHLAQLASSPA</sequence>
<dbReference type="SUPFAM" id="SSF88946">
    <property type="entry name" value="Sigma2 domain of RNA polymerase sigma factors"/>
    <property type="match status" value="1"/>
</dbReference>
<dbReference type="Pfam" id="PF04542">
    <property type="entry name" value="Sigma70_r2"/>
    <property type="match status" value="1"/>
</dbReference>
<dbReference type="Proteomes" id="UP000681425">
    <property type="component" value="Chromosome"/>
</dbReference>
<dbReference type="Gene3D" id="1.10.1740.10">
    <property type="match status" value="1"/>
</dbReference>
<dbReference type="InterPro" id="IPR052704">
    <property type="entry name" value="ECF_Sigma-70_Domain"/>
</dbReference>
<dbReference type="Gene3D" id="3.10.450.50">
    <property type="match status" value="1"/>
</dbReference>
<dbReference type="GO" id="GO:0006352">
    <property type="term" value="P:DNA-templated transcription initiation"/>
    <property type="evidence" value="ECO:0007669"/>
    <property type="project" value="InterPro"/>
</dbReference>
<dbReference type="NCBIfam" id="TIGR02957">
    <property type="entry name" value="SigX4"/>
    <property type="match status" value="1"/>
</dbReference>
<organism evidence="4 5">
    <name type="scientific">Sphingobium phenoxybenzoativorans</name>
    <dbReference type="NCBI Taxonomy" id="1592790"/>
    <lineage>
        <taxon>Bacteria</taxon>
        <taxon>Pseudomonadati</taxon>
        <taxon>Pseudomonadota</taxon>
        <taxon>Alphaproteobacteria</taxon>
        <taxon>Sphingomonadales</taxon>
        <taxon>Sphingomonadaceae</taxon>
        <taxon>Sphingobium</taxon>
    </lineage>
</organism>
<feature type="domain" description="RNA polymerase sigma factor 70 region 4 type 2" evidence="3">
    <location>
        <begin position="103"/>
        <end position="154"/>
    </location>
</feature>
<gene>
    <name evidence="4" type="ORF">KFK14_06590</name>
</gene>
<dbReference type="PANTHER" id="PTHR30173:SF43">
    <property type="entry name" value="ECF RNA POLYMERASE SIGMA FACTOR SIGI-RELATED"/>
    <property type="match status" value="1"/>
</dbReference>
<dbReference type="NCBIfam" id="NF007214">
    <property type="entry name" value="PRK09636.1"/>
    <property type="match status" value="1"/>
</dbReference>
<evidence type="ECO:0000313" key="5">
    <source>
        <dbReference type="Proteomes" id="UP000681425"/>
    </source>
</evidence>
<evidence type="ECO:0000259" key="3">
    <source>
        <dbReference type="Pfam" id="PF08281"/>
    </source>
</evidence>
<dbReference type="PANTHER" id="PTHR30173">
    <property type="entry name" value="SIGMA 19 FACTOR"/>
    <property type="match status" value="1"/>
</dbReference>
<dbReference type="Gene3D" id="1.10.10.10">
    <property type="entry name" value="Winged helix-like DNA-binding domain superfamily/Winged helix DNA-binding domain"/>
    <property type="match status" value="1"/>
</dbReference>
<feature type="domain" description="RNA polymerase sigma-70 region 2" evidence="2">
    <location>
        <begin position="7"/>
        <end position="70"/>
    </location>
</feature>
<dbReference type="RefSeq" id="WP_212610312.1">
    <property type="nucleotide sequence ID" value="NZ_CP073910.1"/>
</dbReference>
<name>A0A975K942_9SPHN</name>
<dbReference type="InterPro" id="IPR036388">
    <property type="entry name" value="WH-like_DNA-bd_sf"/>
</dbReference>
<reference evidence="4" key="1">
    <citation type="submission" date="2021-04" db="EMBL/GenBank/DDBJ databases">
        <title>Isolation of p-tert-butylphenol degrading bacteria Sphingobium phenoxybenzoativorans Tas13 from active sludge.</title>
        <authorList>
            <person name="Li Y."/>
        </authorList>
    </citation>
    <scope>NUCLEOTIDE SEQUENCE</scope>
    <source>
        <strain evidence="4">Tas13</strain>
    </source>
</reference>
<dbReference type="InterPro" id="IPR013325">
    <property type="entry name" value="RNA_pol_sigma_r2"/>
</dbReference>
<dbReference type="InterPro" id="IPR014284">
    <property type="entry name" value="RNA_pol_sigma-70_dom"/>
</dbReference>
<dbReference type="GO" id="GO:0016987">
    <property type="term" value="F:sigma factor activity"/>
    <property type="evidence" value="ECO:0007669"/>
    <property type="project" value="InterPro"/>
</dbReference>
<comment type="subunit">
    <text evidence="1">Interacts transiently with the RNA polymerase catalytic core formed by RpoA, RpoB, RpoC and RpoZ (2 alpha, 1 beta, 1 beta' and 1 omega subunit) to form the RNA polymerase holoenzyme that can initiate transcription.</text>
</comment>
<evidence type="ECO:0000313" key="4">
    <source>
        <dbReference type="EMBL" id="QUT07086.1"/>
    </source>
</evidence>
<dbReference type="InterPro" id="IPR013324">
    <property type="entry name" value="RNA_pol_sigma_r3/r4-like"/>
</dbReference>
<dbReference type="KEGG" id="spph:KFK14_06590"/>
<evidence type="ECO:0000259" key="2">
    <source>
        <dbReference type="Pfam" id="PF04542"/>
    </source>
</evidence>
<accession>A0A975K942</accession>
<dbReference type="SUPFAM" id="SSF54427">
    <property type="entry name" value="NTF2-like"/>
    <property type="match status" value="1"/>
</dbReference>
<dbReference type="GO" id="GO:0003677">
    <property type="term" value="F:DNA binding"/>
    <property type="evidence" value="ECO:0007669"/>
    <property type="project" value="InterPro"/>
</dbReference>
<dbReference type="InterPro" id="IPR032710">
    <property type="entry name" value="NTF2-like_dom_sf"/>
</dbReference>
<evidence type="ECO:0000256" key="1">
    <source>
        <dbReference type="ARBA" id="ARBA00011344"/>
    </source>
</evidence>
<dbReference type="Pfam" id="PF08281">
    <property type="entry name" value="Sigma70_r4_2"/>
    <property type="match status" value="1"/>
</dbReference>